<gene>
    <name evidence="1" type="ORF">ALEPTO_LOCUS13518</name>
</gene>
<dbReference type="EMBL" id="CAJVPS010044102">
    <property type="protein sequence ID" value="CAG8756949.1"/>
    <property type="molecule type" value="Genomic_DNA"/>
</dbReference>
<name>A0A9N9J2S9_9GLOM</name>
<accession>A0A9N9J2S9</accession>
<protein>
    <submittedName>
        <fullName evidence="1">14556_t:CDS:1</fullName>
    </submittedName>
</protein>
<sequence>DDLNDLINVVQQSTVDGYNQAETVYDSSGNKKIIFYKWSKFLSQFFTPIPSILKQHHFILSSKNIEKVEIRTFNDSTSKEINIAQTNSISCIKDTFPDEIPAREISLEQQWTYMKK</sequence>
<reference evidence="1" key="1">
    <citation type="submission" date="2021-06" db="EMBL/GenBank/DDBJ databases">
        <authorList>
            <person name="Kallberg Y."/>
            <person name="Tangrot J."/>
            <person name="Rosling A."/>
        </authorList>
    </citation>
    <scope>NUCLEOTIDE SEQUENCE</scope>
    <source>
        <strain evidence="1">FL130A</strain>
    </source>
</reference>
<feature type="non-terminal residue" evidence="1">
    <location>
        <position position="1"/>
    </location>
</feature>
<evidence type="ECO:0000313" key="2">
    <source>
        <dbReference type="Proteomes" id="UP000789508"/>
    </source>
</evidence>
<organism evidence="1 2">
    <name type="scientific">Ambispora leptoticha</name>
    <dbReference type="NCBI Taxonomy" id="144679"/>
    <lineage>
        <taxon>Eukaryota</taxon>
        <taxon>Fungi</taxon>
        <taxon>Fungi incertae sedis</taxon>
        <taxon>Mucoromycota</taxon>
        <taxon>Glomeromycotina</taxon>
        <taxon>Glomeromycetes</taxon>
        <taxon>Archaeosporales</taxon>
        <taxon>Ambisporaceae</taxon>
        <taxon>Ambispora</taxon>
    </lineage>
</organism>
<proteinExistence type="predicted"/>
<dbReference type="OrthoDB" id="2439607at2759"/>
<dbReference type="Proteomes" id="UP000789508">
    <property type="component" value="Unassembled WGS sequence"/>
</dbReference>
<evidence type="ECO:0000313" key="1">
    <source>
        <dbReference type="EMBL" id="CAG8756949.1"/>
    </source>
</evidence>
<dbReference type="AlphaFoldDB" id="A0A9N9J2S9"/>
<comment type="caution">
    <text evidence="1">The sequence shown here is derived from an EMBL/GenBank/DDBJ whole genome shotgun (WGS) entry which is preliminary data.</text>
</comment>
<keyword evidence="2" id="KW-1185">Reference proteome</keyword>